<evidence type="ECO:0000313" key="1">
    <source>
        <dbReference type="EMBL" id="SHL07528.1"/>
    </source>
</evidence>
<dbReference type="EMBL" id="FRBT01000001">
    <property type="protein sequence ID" value="SHL07528.1"/>
    <property type="molecule type" value="Genomic_DNA"/>
</dbReference>
<sequence length="239" mass="27070">MKKYLFALVLCFQISFSQNDDQLNTVLSQLKLKESQVNMELFTQKVLPYDKDKSVLVIPKYQVNEQDNEGHSYFVLDAYIVVINNTTGKIICKSVEPGAWTSDAFVLSGISIDTGLYILNKTTRAFGIRVDYNGSSKPNPFGETNLSLYITDKNSLKQVLKNYTVSNYSGEWDTNCAGEFQESNSAFDMDKVQTHNFNNIIVKTKIVKTVNTPVKDDCVSKETIKKETSKLIFNGKEYK</sequence>
<accession>A0A1M6XNQ3</accession>
<evidence type="ECO:0000313" key="2">
    <source>
        <dbReference type="Proteomes" id="UP000184028"/>
    </source>
</evidence>
<name>A0A1M6XNQ3_9FLAO</name>
<dbReference type="STRING" id="946677.SAMN05444484_101213"/>
<protein>
    <submittedName>
        <fullName evidence="1">Uncharacterized protein</fullName>
    </submittedName>
</protein>
<dbReference type="AlphaFoldDB" id="A0A1M6XNQ3"/>
<dbReference type="RefSeq" id="WP_068843523.1">
    <property type="nucleotide sequence ID" value="NZ_FRBT01000001.1"/>
</dbReference>
<organism evidence="1 2">
    <name type="scientific">Flavobacterium chilense</name>
    <dbReference type="NCBI Taxonomy" id="946677"/>
    <lineage>
        <taxon>Bacteria</taxon>
        <taxon>Pseudomonadati</taxon>
        <taxon>Bacteroidota</taxon>
        <taxon>Flavobacteriia</taxon>
        <taxon>Flavobacteriales</taxon>
        <taxon>Flavobacteriaceae</taxon>
        <taxon>Flavobacterium</taxon>
    </lineage>
</organism>
<keyword evidence="2" id="KW-1185">Reference proteome</keyword>
<dbReference type="Proteomes" id="UP000184028">
    <property type="component" value="Unassembled WGS sequence"/>
</dbReference>
<reference evidence="2" key="1">
    <citation type="submission" date="2016-11" db="EMBL/GenBank/DDBJ databases">
        <authorList>
            <person name="Varghese N."/>
            <person name="Submissions S."/>
        </authorList>
    </citation>
    <scope>NUCLEOTIDE SEQUENCE [LARGE SCALE GENOMIC DNA]</scope>
    <source>
        <strain evidence="2">DSM 24724</strain>
    </source>
</reference>
<proteinExistence type="predicted"/>
<gene>
    <name evidence="1" type="ORF">SAMN05444484_101213</name>
</gene>